<organism evidence="2 3">
    <name type="scientific">Thermoplasma volcanium (strain ATCC 51530 / DSM 4299 / JCM 9571 / NBRC 15438 / GSS1)</name>
    <dbReference type="NCBI Taxonomy" id="273116"/>
    <lineage>
        <taxon>Archaea</taxon>
        <taxon>Methanobacteriati</taxon>
        <taxon>Thermoplasmatota</taxon>
        <taxon>Thermoplasmata</taxon>
        <taxon>Thermoplasmatales</taxon>
        <taxon>Thermoplasmataceae</taxon>
        <taxon>Thermoplasma</taxon>
    </lineage>
</organism>
<dbReference type="InterPro" id="IPR026022">
    <property type="entry name" value="PhoU_dom"/>
</dbReference>
<evidence type="ECO:0000313" key="3">
    <source>
        <dbReference type="Proteomes" id="UP000001017"/>
    </source>
</evidence>
<reference evidence="2 3" key="2">
    <citation type="journal article" date="2000" name="Proc. Natl. Acad. Sci. U.S.A.">
        <title>Archaeal adaptation to higher temperatures revealed by genomic sequence of Thermoplasma volcanium.</title>
        <authorList>
            <person name="Kawashima T."/>
            <person name="Amano N."/>
            <person name="Koike H."/>
            <person name="Makino S."/>
            <person name="Higuchi S."/>
            <person name="Kawashima-Ohya Y."/>
            <person name="Watanabe K."/>
            <person name="Yamazaki M."/>
            <person name="Kanehori K."/>
            <person name="Kawamoto T."/>
            <person name="Nunoshiba T."/>
            <person name="Yamamoto Y."/>
            <person name="Aramaki H."/>
            <person name="Makino K."/>
            <person name="Suzuki M."/>
        </authorList>
    </citation>
    <scope>NUCLEOTIDE SEQUENCE [LARGE SCALE GENOMIC DNA]</scope>
    <source>
        <strain evidence="3">ATCC 51530 / DSM 4299 / JCM 9571 / NBRC 15438 / GSS1</strain>
    </source>
</reference>
<dbReference type="HOGENOM" id="CLU_069302_1_0_2"/>
<dbReference type="Pfam" id="PF01895">
    <property type="entry name" value="PhoU"/>
    <property type="match status" value="1"/>
</dbReference>
<dbReference type="GO" id="GO:0045936">
    <property type="term" value="P:negative regulation of phosphate metabolic process"/>
    <property type="evidence" value="ECO:0007669"/>
    <property type="project" value="InterPro"/>
</dbReference>
<name>Q97CB8_THEVO</name>
<dbReference type="PhylomeDB" id="Q97CB8"/>
<reference evidence="2 3" key="1">
    <citation type="journal article" date="1999" name="Proc. Jpn. Acad.">
        <title>Determination of the complete genomic DNA sequence of Thermoplasma volvanium GSS1.</title>
        <authorList>
            <person name="Kawashima T."/>
            <person name="Yamamoto Y."/>
            <person name="Aramaki H."/>
            <person name="Nunoshiba T."/>
            <person name="Kawamoto T."/>
            <person name="Watanabe K."/>
            <person name="Yamazaki M."/>
            <person name="Kanehori K."/>
            <person name="Amano N."/>
            <person name="Ohya Y."/>
            <person name="Makino K."/>
            <person name="Suzuki M."/>
        </authorList>
    </citation>
    <scope>NUCLEOTIDE SEQUENCE [LARGE SCALE GENOMIC DNA]</scope>
    <source>
        <strain evidence="3">ATCC 51530 / DSM 4299 / JCM 9571 / NBRC 15438 / GSS1</strain>
    </source>
</reference>
<dbReference type="EMBL" id="BA000011">
    <property type="protein sequence ID" value="BAB59326.1"/>
    <property type="molecule type" value="Genomic_DNA"/>
</dbReference>
<protein>
    <recommendedName>
        <fullName evidence="1">SpoVT-AbrB domain-containing protein</fullName>
    </recommendedName>
</protein>
<dbReference type="GO" id="GO:0030643">
    <property type="term" value="P:intracellular phosphate ion homeostasis"/>
    <property type="evidence" value="ECO:0007669"/>
    <property type="project" value="InterPro"/>
</dbReference>
<dbReference type="AlphaFoldDB" id="Q97CB8"/>
<evidence type="ECO:0000313" key="2">
    <source>
        <dbReference type="EMBL" id="BAB59326.1"/>
    </source>
</evidence>
<dbReference type="PANTHER" id="PTHR42930">
    <property type="entry name" value="PHOSPHATE-SPECIFIC TRANSPORT SYSTEM ACCESSORY PROTEIN PHOU"/>
    <property type="match status" value="1"/>
</dbReference>
<sequence length="321" mass="36604">MGKTTRKVQITGGSTFIVSLPPEWVKRNGITKGSEISISDDGNDLVISSSNPDLPEVSKKIIIPPNYTGKPLQRLLTSSYISGFDTLSIVSKEKMGSELRDDIKRFSKVVMGIEIIEETSKSVVLQNVLNVKTFPLSKAIRRMSLNVGTMIEDTIKAIEDYDEELFQNVIERDDEVDRYQWYIYREVKNHCQYEDSNVFMLVLSRILERMADHTVNICIAMKDRKAVNGRMEMIDNLKFSLDVYNHAVESFYSKNFKVLDGIINQKSEINERKFKLLKILSYDVVLSSIAEEISRIGLYGTDIAELAMDLILSDKLEFSVQ</sequence>
<dbReference type="Gene3D" id="1.20.58.220">
    <property type="entry name" value="Phosphate transport system protein phou homolog 2, domain 2"/>
    <property type="match status" value="1"/>
</dbReference>
<dbReference type="DNASU" id="1441669"/>
<feature type="domain" description="SpoVT-AbrB" evidence="1">
    <location>
        <begin position="10"/>
        <end position="55"/>
    </location>
</feature>
<dbReference type="GO" id="GO:0003677">
    <property type="term" value="F:DNA binding"/>
    <property type="evidence" value="ECO:0007669"/>
    <property type="project" value="InterPro"/>
</dbReference>
<dbReference type="OrthoDB" id="40991at2157"/>
<gene>
    <name evidence="2" type="ORF">TVG0189621</name>
</gene>
<dbReference type="GeneID" id="1441669"/>
<proteinExistence type="predicted"/>
<dbReference type="STRING" id="273116.gene:9380954"/>
<dbReference type="PaxDb" id="273116-14324398"/>
<dbReference type="SMART" id="SM00966">
    <property type="entry name" value="SpoVT_AbrB"/>
    <property type="match status" value="1"/>
</dbReference>
<dbReference type="InterPro" id="IPR038078">
    <property type="entry name" value="PhoU-like_sf"/>
</dbReference>
<evidence type="ECO:0000259" key="1">
    <source>
        <dbReference type="SMART" id="SM00966"/>
    </source>
</evidence>
<dbReference type="Proteomes" id="UP000001017">
    <property type="component" value="Chromosome"/>
</dbReference>
<dbReference type="SUPFAM" id="SSF109755">
    <property type="entry name" value="PhoU-like"/>
    <property type="match status" value="1"/>
</dbReference>
<dbReference type="eggNOG" id="arCOG00318">
    <property type="taxonomic scope" value="Archaea"/>
</dbReference>
<dbReference type="InterPro" id="IPR007159">
    <property type="entry name" value="SpoVT-AbrB_dom"/>
</dbReference>
<dbReference type="PANTHER" id="PTHR42930:SF2">
    <property type="entry name" value="PHOU DOMAIN-CONTAINING PROTEIN"/>
    <property type="match status" value="1"/>
</dbReference>
<dbReference type="InterPro" id="IPR028366">
    <property type="entry name" value="PhoU"/>
</dbReference>
<keyword evidence="3" id="KW-1185">Reference proteome</keyword>
<dbReference type="RefSeq" id="WP_010916439.1">
    <property type="nucleotide sequence ID" value="NC_002689.2"/>
</dbReference>
<accession>Q97CB8</accession>
<dbReference type="KEGG" id="tvo:TVG0189621"/>
<dbReference type="Pfam" id="PF04014">
    <property type="entry name" value="MazE_antitoxin"/>
    <property type="match status" value="1"/>
</dbReference>